<dbReference type="EMBL" id="HG917868">
    <property type="protein sequence ID" value="CDM68951.1"/>
    <property type="molecule type" value="Genomic_DNA"/>
</dbReference>
<dbReference type="InterPro" id="IPR045690">
    <property type="entry name" value="DUF6055"/>
</dbReference>
<dbReference type="KEGG" id="clt:CM240_1793"/>
<dbReference type="InterPro" id="IPR036966">
    <property type="entry name" value="CBM3_sf"/>
</dbReference>
<accession>W6RW99</accession>
<dbReference type="SUPFAM" id="SSF49384">
    <property type="entry name" value="Carbohydrate-binding domain"/>
    <property type="match status" value="1"/>
</dbReference>
<keyword evidence="4" id="KW-1185">Reference proteome</keyword>
<dbReference type="AlphaFoldDB" id="W6RW99"/>
<dbReference type="OrthoDB" id="6428915at2"/>
<dbReference type="eggNOG" id="COG2730">
    <property type="taxonomic scope" value="Bacteria"/>
</dbReference>
<evidence type="ECO:0000313" key="3">
    <source>
        <dbReference type="EMBL" id="CDM68951.1"/>
    </source>
</evidence>
<proteinExistence type="predicted"/>
<feature type="compositionally biased region" description="Low complexity" evidence="1">
    <location>
        <begin position="466"/>
        <end position="496"/>
    </location>
</feature>
<evidence type="ECO:0000259" key="2">
    <source>
        <dbReference type="PROSITE" id="PS51172"/>
    </source>
</evidence>
<dbReference type="GO" id="GO:0030248">
    <property type="term" value="F:cellulose binding"/>
    <property type="evidence" value="ECO:0007669"/>
    <property type="project" value="InterPro"/>
</dbReference>
<dbReference type="Pfam" id="PF00942">
    <property type="entry name" value="CBM_3"/>
    <property type="match status" value="1"/>
</dbReference>
<dbReference type="eggNOG" id="COG0663">
    <property type="taxonomic scope" value="Bacteria"/>
</dbReference>
<evidence type="ECO:0000256" key="1">
    <source>
        <dbReference type="SAM" id="MobiDB-lite"/>
    </source>
</evidence>
<name>W6RW99_9CLOT</name>
<dbReference type="GO" id="GO:0005975">
    <property type="term" value="P:carbohydrate metabolic process"/>
    <property type="evidence" value="ECO:0007669"/>
    <property type="project" value="InterPro"/>
</dbReference>
<protein>
    <recommendedName>
        <fullName evidence="2">CBM3 domain-containing protein</fullName>
    </recommendedName>
</protein>
<dbReference type="STRING" id="1216932.CM240_1793"/>
<dbReference type="PATRIC" id="fig|1216932.3.peg.1789"/>
<dbReference type="RefSeq" id="WP_051483777.1">
    <property type="nucleotide sequence ID" value="NZ_HG917868.1"/>
</dbReference>
<dbReference type="Pfam" id="PF19527">
    <property type="entry name" value="DUF6055"/>
    <property type="match status" value="1"/>
</dbReference>
<evidence type="ECO:0000313" key="4">
    <source>
        <dbReference type="Proteomes" id="UP000019426"/>
    </source>
</evidence>
<dbReference type="SMART" id="SM01067">
    <property type="entry name" value="CBM_3"/>
    <property type="match status" value="1"/>
</dbReference>
<dbReference type="PROSITE" id="PS51172">
    <property type="entry name" value="CBM3"/>
    <property type="match status" value="1"/>
</dbReference>
<dbReference type="InterPro" id="IPR001956">
    <property type="entry name" value="CBM3"/>
</dbReference>
<dbReference type="InterPro" id="IPR008965">
    <property type="entry name" value="CBM2/CBM3_carb-bd_dom_sf"/>
</dbReference>
<dbReference type="Gene3D" id="2.60.40.710">
    <property type="entry name" value="Endoglucanase-like"/>
    <property type="match status" value="1"/>
</dbReference>
<feature type="region of interest" description="Disordered" evidence="1">
    <location>
        <begin position="453"/>
        <end position="502"/>
    </location>
</feature>
<feature type="domain" description="CBM3" evidence="2">
    <location>
        <begin position="500"/>
        <end position="649"/>
    </location>
</feature>
<reference evidence="3 4" key="1">
    <citation type="submission" date="2013-11" db="EMBL/GenBank/DDBJ databases">
        <title>Complete genome sequence of Clostridum sp. M2/40.</title>
        <authorList>
            <person name="Wibberg D."/>
            <person name="Puehler A."/>
            <person name="Schlueter A."/>
        </authorList>
    </citation>
    <scope>NUCLEOTIDE SEQUENCE [LARGE SCALE GENOMIC DNA]</scope>
    <source>
        <strain evidence="4">M2/40</strain>
    </source>
</reference>
<gene>
    <name evidence="3" type="ORF">CM240_1793</name>
</gene>
<organism evidence="3 4">
    <name type="scientific">Clostridium bornimense</name>
    <dbReference type="NCBI Taxonomy" id="1216932"/>
    <lineage>
        <taxon>Bacteria</taxon>
        <taxon>Bacillati</taxon>
        <taxon>Bacillota</taxon>
        <taxon>Clostridia</taxon>
        <taxon>Eubacteriales</taxon>
        <taxon>Clostridiaceae</taxon>
        <taxon>Clostridium</taxon>
    </lineage>
</organism>
<dbReference type="HOGENOM" id="CLU_421935_0_0_9"/>
<sequence length="649" mass="73613">MPKLKFLVICIAIILNVLLCNKLSTMIINKKSTPNTEIEEINDTSNDPYKNRDSFYSLNDKSINRRSSEHFQIIWGNDDNSNIINSDFIEGNLANLENMRKVYIDTLEMKDTGKSIKNKSGKYKTNIYLSDTGLKKIKNKNQYTGCDDDGFAYIIVSPSLIRVDPPSWVLAQKYAHAVILHQGGALDNNWSDAMANWLRNQYLGSDKYCHNDTIYGPASSFFKSIVLNSNLAFPQEKNAYDSWPFITYISENPDNLEGLGIELIHTILENDDITNPFDAITKNTKISLQDVIGNYSKRMITMDFARQNNYLTYLKELKSDSANNDIIFTNLDLPKNSWVSIPDDKAPQQGGYNIIPINNYNENSSITVDFKGIKNKDTDDWRATIVAFNKDKSTTYSSTWNDGENTLKLSGNEVAVYLIVAATPKTFQDISKIDADKITSYPYKIKLISTEDTTAENADNSKDSNDTNISSNNNSSNNSDNSDDTINNSDSNNTNKPSATKDKIKVEMYNKINQPVYNNITPCFRITNAGKTSINLKNIKIRYYYTKDGNEKQVFECDWCSFDSNSITANFGSINKGNNADYYLDLSFNSNEVLKPNGNIYLYGRIHKNNWTNFNQSNDYSFNSSSNDYVEWKKVTAYIDGTLVWGNEP</sequence>
<dbReference type="Proteomes" id="UP000019426">
    <property type="component" value="Chromosome M2/40_rep1"/>
</dbReference>